<evidence type="ECO:0000259" key="3">
    <source>
        <dbReference type="PROSITE" id="PS50157"/>
    </source>
</evidence>
<dbReference type="PANTHER" id="PTHR45730">
    <property type="entry name" value="ZINC FINGER PROTEIN JAGGED"/>
    <property type="match status" value="1"/>
</dbReference>
<keyword evidence="4" id="KW-1185">Reference proteome</keyword>
<feature type="region of interest" description="Disordered" evidence="2">
    <location>
        <begin position="405"/>
        <end position="426"/>
    </location>
</feature>
<dbReference type="InterPro" id="IPR013087">
    <property type="entry name" value="Znf_C2H2_type"/>
</dbReference>
<evidence type="ECO:0000256" key="2">
    <source>
        <dbReference type="SAM" id="MobiDB-lite"/>
    </source>
</evidence>
<keyword evidence="1" id="KW-0863">Zinc-finger</keyword>
<dbReference type="RefSeq" id="XP_048134998.1">
    <property type="nucleotide sequence ID" value="XM_048279041.1"/>
</dbReference>
<sequence>MYLDTYKVPVRSFLFQTLLDKDLQVSSPLLILHEAGDKLTDPSVTFIAAFTSEFESHLEKVVNLFYAESLVIVTFGGGRFIQMPVKRALELMRGSSGDTDAGSKQLYNGAAVAQGPTKHVSFQLPPNGKHDSSEIPERARATIASAERASAAARAAAELSKIRHGMQKNCFSLTFFSVSLSVPTKPCRRELENNSLDLNNLPEDCTRDGNTQVLEGSSSLSGCRKKKSDAKEECGKVYECRFCSLKFCKSQALGGHMNRHRQERETETLNKARQLVFGNDTLAAHPALPHHHLGSCQSIPGGYHTATNVADPPLPFRSSMYQPPPPARFFSASSSSSIVQPLPPYLYPSPPRLAAYPSHYNGNQHPAAAGDNYSMGHMFSRSSSSHLGTPESNYTCIGAPVGEGFNAPEGGGRDRLPQGQKEGLNWVSRLDPPSINRFQDGF</sequence>
<dbReference type="Proteomes" id="UP000827889">
    <property type="component" value="Chromosome 5"/>
</dbReference>
<keyword evidence="1" id="KW-0479">Metal-binding</keyword>
<feature type="domain" description="C2H2-type" evidence="3">
    <location>
        <begin position="238"/>
        <end position="265"/>
    </location>
</feature>
<evidence type="ECO:0000256" key="1">
    <source>
        <dbReference type="PROSITE-ProRule" id="PRU00042"/>
    </source>
</evidence>
<protein>
    <submittedName>
        <fullName evidence="5">Zinc finger protein JAGGED-like</fullName>
    </submittedName>
</protein>
<name>A0ABM3HEK3_9MYRT</name>
<evidence type="ECO:0000313" key="4">
    <source>
        <dbReference type="Proteomes" id="UP000827889"/>
    </source>
</evidence>
<gene>
    <name evidence="5" type="primary">LOC115752648</name>
</gene>
<dbReference type="Gene3D" id="3.30.160.60">
    <property type="entry name" value="Classic Zinc Finger"/>
    <property type="match status" value="1"/>
</dbReference>
<accession>A0ABM3HEK3</accession>
<keyword evidence="1" id="KW-0862">Zinc</keyword>
<proteinExistence type="predicted"/>
<evidence type="ECO:0000313" key="5">
    <source>
        <dbReference type="RefSeq" id="XP_048134998.1"/>
    </source>
</evidence>
<dbReference type="PANTHER" id="PTHR45730:SF32">
    <property type="entry name" value="ZINC FINGER PROTEIN JAGGED"/>
    <property type="match status" value="1"/>
</dbReference>
<dbReference type="PROSITE" id="PS50157">
    <property type="entry name" value="ZINC_FINGER_C2H2_2"/>
    <property type="match status" value="1"/>
</dbReference>
<organism evidence="4 5">
    <name type="scientific">Rhodamnia argentea</name>
    <dbReference type="NCBI Taxonomy" id="178133"/>
    <lineage>
        <taxon>Eukaryota</taxon>
        <taxon>Viridiplantae</taxon>
        <taxon>Streptophyta</taxon>
        <taxon>Embryophyta</taxon>
        <taxon>Tracheophyta</taxon>
        <taxon>Spermatophyta</taxon>
        <taxon>Magnoliopsida</taxon>
        <taxon>eudicotyledons</taxon>
        <taxon>Gunneridae</taxon>
        <taxon>Pentapetalae</taxon>
        <taxon>rosids</taxon>
        <taxon>malvids</taxon>
        <taxon>Myrtales</taxon>
        <taxon>Myrtaceae</taxon>
        <taxon>Myrtoideae</taxon>
        <taxon>Myrteae</taxon>
        <taxon>Australasian group</taxon>
        <taxon>Rhodamnia</taxon>
    </lineage>
</organism>
<dbReference type="GeneID" id="115752648"/>
<reference evidence="5" key="1">
    <citation type="submission" date="2025-08" db="UniProtKB">
        <authorList>
            <consortium name="RefSeq"/>
        </authorList>
    </citation>
    <scope>IDENTIFICATION</scope>
    <source>
        <tissue evidence="5">Leaf</tissue>
    </source>
</reference>
<dbReference type="InterPro" id="IPR045320">
    <property type="entry name" value="JAGGED/SL1-like"/>
</dbReference>
<dbReference type="PROSITE" id="PS00028">
    <property type="entry name" value="ZINC_FINGER_C2H2_1"/>
    <property type="match status" value="1"/>
</dbReference>